<name>A0A4R8QRX3_9PEZI</name>
<dbReference type="PANTHER" id="PTHR44051:SF8">
    <property type="entry name" value="GLUTATHIONE S-TRANSFERASE GSTA"/>
    <property type="match status" value="1"/>
</dbReference>
<dbReference type="SUPFAM" id="SSF47616">
    <property type="entry name" value="GST C-terminal domain-like"/>
    <property type="match status" value="1"/>
</dbReference>
<evidence type="ECO:0000313" key="3">
    <source>
        <dbReference type="Proteomes" id="UP000295083"/>
    </source>
</evidence>
<dbReference type="InterPro" id="IPR010987">
    <property type="entry name" value="Glutathione-S-Trfase_C-like"/>
</dbReference>
<accession>A0A4R8QRX3</accession>
<comment type="caution">
    <text evidence="2">The sequence shown here is derived from an EMBL/GenBank/DDBJ whole genome shotgun (WGS) entry which is preliminary data.</text>
</comment>
<evidence type="ECO:0000259" key="1">
    <source>
        <dbReference type="PROSITE" id="PS50405"/>
    </source>
</evidence>
<dbReference type="Proteomes" id="UP000295083">
    <property type="component" value="Unassembled WGS sequence"/>
</dbReference>
<dbReference type="PANTHER" id="PTHR44051">
    <property type="entry name" value="GLUTATHIONE S-TRANSFERASE-RELATED"/>
    <property type="match status" value="1"/>
</dbReference>
<evidence type="ECO:0000313" key="2">
    <source>
        <dbReference type="EMBL" id="TDZ39364.1"/>
    </source>
</evidence>
<keyword evidence="3" id="KW-1185">Reference proteome</keyword>
<gene>
    <name evidence="2" type="primary">yfcG-1</name>
    <name evidence="2" type="ORF">C8035_v003269</name>
</gene>
<feature type="domain" description="GST C-terminal" evidence="1">
    <location>
        <begin position="1"/>
        <end position="131"/>
    </location>
</feature>
<dbReference type="PROSITE" id="PS50405">
    <property type="entry name" value="GST_CTER"/>
    <property type="match status" value="1"/>
</dbReference>
<dbReference type="Pfam" id="PF13410">
    <property type="entry name" value="GST_C_2"/>
    <property type="match status" value="1"/>
</dbReference>
<dbReference type="AlphaFoldDB" id="A0A4R8QRX3"/>
<dbReference type="InterPro" id="IPR036282">
    <property type="entry name" value="Glutathione-S-Trfase_C_sf"/>
</dbReference>
<dbReference type="Gene3D" id="1.20.1050.10">
    <property type="match status" value="1"/>
</dbReference>
<proteinExistence type="predicted"/>
<sequence>MAGVGPMQGQAAHFARSAGEHIPYALNRYVHEPRRLYRVLNAHLATSPFGYIIGDRVTIADIAIWPWVGAYSKRMSRIAARSASLTCLVPPGFCGLSSIDEFPRVKKWYYTLLARPGFEEGRNAPGPDRYLKMNDMSDEELKEVAASLGTWVLDAMKRDAEA</sequence>
<protein>
    <submittedName>
        <fullName evidence="2">Disulfide-bond oxidoreductase YfcG</fullName>
    </submittedName>
</protein>
<organism evidence="2 3">
    <name type="scientific">Colletotrichum spinosum</name>
    <dbReference type="NCBI Taxonomy" id="1347390"/>
    <lineage>
        <taxon>Eukaryota</taxon>
        <taxon>Fungi</taxon>
        <taxon>Dikarya</taxon>
        <taxon>Ascomycota</taxon>
        <taxon>Pezizomycotina</taxon>
        <taxon>Sordariomycetes</taxon>
        <taxon>Hypocreomycetidae</taxon>
        <taxon>Glomerellales</taxon>
        <taxon>Glomerellaceae</taxon>
        <taxon>Colletotrichum</taxon>
        <taxon>Colletotrichum orbiculare species complex</taxon>
    </lineage>
</organism>
<dbReference type="EMBL" id="QAPG01000010">
    <property type="protein sequence ID" value="TDZ39364.1"/>
    <property type="molecule type" value="Genomic_DNA"/>
</dbReference>
<reference evidence="2 3" key="1">
    <citation type="submission" date="2018-11" db="EMBL/GenBank/DDBJ databases">
        <title>Genome sequence and assembly of Colletotrichum spinosum.</title>
        <authorList>
            <person name="Gan P."/>
            <person name="Shirasu K."/>
        </authorList>
    </citation>
    <scope>NUCLEOTIDE SEQUENCE [LARGE SCALE GENOMIC DNA]</scope>
    <source>
        <strain evidence="2 3">CBS 515.97</strain>
    </source>
</reference>